<dbReference type="Proteomes" id="UP001153069">
    <property type="component" value="Unassembled WGS sequence"/>
</dbReference>
<feature type="region of interest" description="Disordered" evidence="1">
    <location>
        <begin position="62"/>
        <end position="126"/>
    </location>
</feature>
<dbReference type="EMBL" id="CAICTM010000424">
    <property type="protein sequence ID" value="CAB9510185.1"/>
    <property type="molecule type" value="Genomic_DNA"/>
</dbReference>
<evidence type="ECO:0000256" key="1">
    <source>
        <dbReference type="SAM" id="MobiDB-lite"/>
    </source>
</evidence>
<sequence length="126" mass="12988">MRSQLCHLLLSLAVAFGILSFGHGWSLPITTTPQESSSRRAFVLQQAGLLVTASSVAVSQPANAYGESEPGAKARKKAAQERKNAASASSSSSNKPSSPTVQADDLKGALGDFSYGSSSSTGKSKK</sequence>
<feature type="signal peptide" evidence="2">
    <location>
        <begin position="1"/>
        <end position="24"/>
    </location>
</feature>
<evidence type="ECO:0000313" key="4">
    <source>
        <dbReference type="Proteomes" id="UP001153069"/>
    </source>
</evidence>
<accession>A0A9N8E0W2</accession>
<feature type="chain" id="PRO_5040363306" evidence="2">
    <location>
        <begin position="25"/>
        <end position="126"/>
    </location>
</feature>
<dbReference type="OrthoDB" id="2013972at2759"/>
<dbReference type="AlphaFoldDB" id="A0A9N8E0W2"/>
<organism evidence="3 4">
    <name type="scientific">Seminavis robusta</name>
    <dbReference type="NCBI Taxonomy" id="568900"/>
    <lineage>
        <taxon>Eukaryota</taxon>
        <taxon>Sar</taxon>
        <taxon>Stramenopiles</taxon>
        <taxon>Ochrophyta</taxon>
        <taxon>Bacillariophyta</taxon>
        <taxon>Bacillariophyceae</taxon>
        <taxon>Bacillariophycidae</taxon>
        <taxon>Naviculales</taxon>
        <taxon>Naviculaceae</taxon>
        <taxon>Seminavis</taxon>
    </lineage>
</organism>
<proteinExistence type="predicted"/>
<protein>
    <submittedName>
        <fullName evidence="3">Uncharacterized protein</fullName>
    </submittedName>
</protein>
<gene>
    <name evidence="3" type="ORF">SEMRO_425_G140130.1</name>
</gene>
<evidence type="ECO:0000313" key="3">
    <source>
        <dbReference type="EMBL" id="CAB9510185.1"/>
    </source>
</evidence>
<reference evidence="3" key="1">
    <citation type="submission" date="2020-06" db="EMBL/GenBank/DDBJ databases">
        <authorList>
            <consortium name="Plant Systems Biology data submission"/>
        </authorList>
    </citation>
    <scope>NUCLEOTIDE SEQUENCE</scope>
    <source>
        <strain evidence="3">D6</strain>
    </source>
</reference>
<feature type="compositionally biased region" description="Low complexity" evidence="1">
    <location>
        <begin position="114"/>
        <end position="126"/>
    </location>
</feature>
<keyword evidence="2" id="KW-0732">Signal</keyword>
<comment type="caution">
    <text evidence="3">The sequence shown here is derived from an EMBL/GenBank/DDBJ whole genome shotgun (WGS) entry which is preliminary data.</text>
</comment>
<evidence type="ECO:0000256" key="2">
    <source>
        <dbReference type="SAM" id="SignalP"/>
    </source>
</evidence>
<feature type="compositionally biased region" description="Low complexity" evidence="1">
    <location>
        <begin position="85"/>
        <end position="99"/>
    </location>
</feature>
<keyword evidence="4" id="KW-1185">Reference proteome</keyword>
<name>A0A9N8E0W2_9STRA</name>